<evidence type="ECO:0000256" key="10">
    <source>
        <dbReference type="ARBA" id="ARBA00022932"/>
    </source>
</evidence>
<feature type="compositionally biased region" description="Low complexity" evidence="12">
    <location>
        <begin position="786"/>
        <end position="801"/>
    </location>
</feature>
<evidence type="ECO:0000256" key="2">
    <source>
        <dbReference type="ARBA" id="ARBA00012417"/>
    </source>
</evidence>
<evidence type="ECO:0000256" key="5">
    <source>
        <dbReference type="ARBA" id="ARBA00022705"/>
    </source>
</evidence>
<evidence type="ECO:0000256" key="4">
    <source>
        <dbReference type="ARBA" id="ARBA00022695"/>
    </source>
</evidence>
<dbReference type="AlphaFoldDB" id="A0AAE4K530"/>
<feature type="compositionally biased region" description="Low complexity" evidence="12">
    <location>
        <begin position="411"/>
        <end position="438"/>
    </location>
</feature>
<evidence type="ECO:0000256" key="8">
    <source>
        <dbReference type="ARBA" id="ARBA00022833"/>
    </source>
</evidence>
<dbReference type="SMART" id="SM00382">
    <property type="entry name" value="AAA"/>
    <property type="match status" value="1"/>
</dbReference>
<feature type="compositionally biased region" description="Low complexity" evidence="12">
    <location>
        <begin position="1061"/>
        <end position="1091"/>
    </location>
</feature>
<proteinExistence type="inferred from homology"/>
<dbReference type="CDD" id="cd00009">
    <property type="entry name" value="AAA"/>
    <property type="match status" value="1"/>
</dbReference>
<dbReference type="InterPro" id="IPR022754">
    <property type="entry name" value="DNA_pol_III_gamma-3"/>
</dbReference>
<dbReference type="GO" id="GO:0005524">
    <property type="term" value="F:ATP binding"/>
    <property type="evidence" value="ECO:0007669"/>
    <property type="project" value="UniProtKB-KW"/>
</dbReference>
<feature type="compositionally biased region" description="Gly residues" evidence="12">
    <location>
        <begin position="400"/>
        <end position="410"/>
    </location>
</feature>
<dbReference type="SUPFAM" id="SSF48019">
    <property type="entry name" value="post-AAA+ oligomerization domain-like"/>
    <property type="match status" value="1"/>
</dbReference>
<feature type="region of interest" description="Disordered" evidence="12">
    <location>
        <begin position="786"/>
        <end position="1234"/>
    </location>
</feature>
<dbReference type="GO" id="GO:0046872">
    <property type="term" value="F:metal ion binding"/>
    <property type="evidence" value="ECO:0007669"/>
    <property type="project" value="UniProtKB-KW"/>
</dbReference>
<feature type="compositionally biased region" description="Low complexity" evidence="12">
    <location>
        <begin position="459"/>
        <end position="499"/>
    </location>
</feature>
<accession>A0AAE4K530</accession>
<dbReference type="Pfam" id="PF22608">
    <property type="entry name" value="DNAX_ATPase_lid"/>
    <property type="match status" value="1"/>
</dbReference>
<feature type="compositionally biased region" description="Low complexity" evidence="12">
    <location>
        <begin position="947"/>
        <end position="978"/>
    </location>
</feature>
<keyword evidence="7" id="KW-0547">Nucleotide-binding</keyword>
<feature type="compositionally biased region" description="Low complexity" evidence="12">
    <location>
        <begin position="1108"/>
        <end position="1126"/>
    </location>
</feature>
<dbReference type="Pfam" id="PF12169">
    <property type="entry name" value="DNA_pol3_gamma3"/>
    <property type="match status" value="1"/>
</dbReference>
<keyword evidence="9" id="KW-0067">ATP-binding</keyword>
<feature type="compositionally biased region" description="Acidic residues" evidence="12">
    <location>
        <begin position="1213"/>
        <end position="1232"/>
    </location>
</feature>
<dbReference type="GO" id="GO:0009360">
    <property type="term" value="C:DNA polymerase III complex"/>
    <property type="evidence" value="ECO:0007669"/>
    <property type="project" value="InterPro"/>
</dbReference>
<evidence type="ECO:0000259" key="13">
    <source>
        <dbReference type="SMART" id="SM00382"/>
    </source>
</evidence>
<keyword evidence="8" id="KW-0862">Zinc</keyword>
<dbReference type="Pfam" id="PF13177">
    <property type="entry name" value="DNA_pol3_delta2"/>
    <property type="match status" value="1"/>
</dbReference>
<dbReference type="GO" id="GO:0003677">
    <property type="term" value="F:DNA binding"/>
    <property type="evidence" value="ECO:0007669"/>
    <property type="project" value="InterPro"/>
</dbReference>
<organism evidence="14 15">
    <name type="scientific">Actinomyces oris</name>
    <dbReference type="NCBI Taxonomy" id="544580"/>
    <lineage>
        <taxon>Bacteria</taxon>
        <taxon>Bacillati</taxon>
        <taxon>Actinomycetota</taxon>
        <taxon>Actinomycetes</taxon>
        <taxon>Actinomycetales</taxon>
        <taxon>Actinomycetaceae</taxon>
        <taxon>Actinomyces</taxon>
    </lineage>
</organism>
<keyword evidence="5" id="KW-0235">DNA replication</keyword>
<evidence type="ECO:0000256" key="3">
    <source>
        <dbReference type="ARBA" id="ARBA00022679"/>
    </source>
</evidence>
<dbReference type="Gene3D" id="1.20.272.10">
    <property type="match status" value="1"/>
</dbReference>
<dbReference type="EMBL" id="JAMZMH010000009">
    <property type="protein sequence ID" value="MDT0249111.1"/>
    <property type="molecule type" value="Genomic_DNA"/>
</dbReference>
<dbReference type="InterPro" id="IPR008921">
    <property type="entry name" value="DNA_pol3_clamp-load_cplx_C"/>
</dbReference>
<evidence type="ECO:0000313" key="15">
    <source>
        <dbReference type="Proteomes" id="UP001180729"/>
    </source>
</evidence>
<feature type="region of interest" description="Disordered" evidence="12">
    <location>
        <begin position="381"/>
        <end position="561"/>
    </location>
</feature>
<feature type="compositionally biased region" description="Low complexity" evidence="12">
    <location>
        <begin position="381"/>
        <end position="399"/>
    </location>
</feature>
<dbReference type="InterPro" id="IPR012763">
    <property type="entry name" value="DNA_pol_III_sug/sutau_N"/>
</dbReference>
<comment type="caution">
    <text evidence="14">The sequence shown here is derived from an EMBL/GenBank/DDBJ whole genome shotgun (WGS) entry which is preliminary data.</text>
</comment>
<feature type="compositionally biased region" description="Low complexity" evidence="12">
    <location>
        <begin position="1200"/>
        <end position="1212"/>
    </location>
</feature>
<keyword evidence="6" id="KW-0479">Metal-binding</keyword>
<dbReference type="PANTHER" id="PTHR11669:SF0">
    <property type="entry name" value="PROTEIN STICHEL-LIKE 2"/>
    <property type="match status" value="1"/>
</dbReference>
<feature type="compositionally biased region" description="Low complexity" evidence="12">
    <location>
        <begin position="1046"/>
        <end position="1055"/>
    </location>
</feature>
<keyword evidence="3 14" id="KW-0808">Transferase</keyword>
<protein>
    <recommendedName>
        <fullName evidence="2">DNA-directed DNA polymerase</fullName>
        <ecNumber evidence="2">2.7.7.7</ecNumber>
    </recommendedName>
</protein>
<dbReference type="GO" id="GO:0003887">
    <property type="term" value="F:DNA-directed DNA polymerase activity"/>
    <property type="evidence" value="ECO:0007669"/>
    <property type="project" value="UniProtKB-KW"/>
</dbReference>
<dbReference type="SUPFAM" id="SSF52540">
    <property type="entry name" value="P-loop containing nucleoside triphosphate hydrolases"/>
    <property type="match status" value="1"/>
</dbReference>
<evidence type="ECO:0000256" key="6">
    <source>
        <dbReference type="ARBA" id="ARBA00022723"/>
    </source>
</evidence>
<keyword evidence="10" id="KW-0239">DNA-directed DNA polymerase</keyword>
<dbReference type="EC" id="2.7.7.7" evidence="2"/>
<dbReference type="NCBIfam" id="NF005846">
    <property type="entry name" value="PRK07764.1-6"/>
    <property type="match status" value="1"/>
</dbReference>
<dbReference type="NCBIfam" id="TIGR02397">
    <property type="entry name" value="dnaX_nterm"/>
    <property type="match status" value="1"/>
</dbReference>
<gene>
    <name evidence="14" type="ORF">RMW62_08445</name>
</gene>
<feature type="domain" description="AAA+ ATPase" evidence="13">
    <location>
        <begin position="36"/>
        <end position="184"/>
    </location>
</feature>
<feature type="compositionally biased region" description="Basic and acidic residues" evidence="12">
    <location>
        <begin position="851"/>
        <end position="860"/>
    </location>
</feature>
<dbReference type="RefSeq" id="WP_303879261.1">
    <property type="nucleotide sequence ID" value="NZ_CALJNX010000038.1"/>
</dbReference>
<evidence type="ECO:0000256" key="1">
    <source>
        <dbReference type="ARBA" id="ARBA00006360"/>
    </source>
</evidence>
<dbReference type="CDD" id="cd18137">
    <property type="entry name" value="HLD_clamp_pol_III_gamma_tau"/>
    <property type="match status" value="1"/>
</dbReference>
<sequence>MTTALYRRYRPDTFQEVIGQDHVTAPLMAALRADRVTHAYLFSGPRGCGKTTSARILARCLNCAQAPTDTPCGTCPSCRDLATGGPGSLDVVEIDAASHNGVDDARDLRERAAFAPARDRYKIFILDEAHMVTAQGFNALLKLVEEPPAHVKFIFATTEPEKVIGTIRSRTHHYPFRLVPPDVLEGYLAHLCQAEGVEIGPGVFPLVVRAGGGSVRDTLSVMDQLIGGAHDGGVDYQRAVALLGYTDTTMLDQCVDAIAASDGAGVFRVVDRVVSSGHDPRRFVEDLLARLRDLLVIALAGSEAGAALGSLPVDELERMDLQARTMGAAALSRAADTTAQALTAMVGATSPRLQLELLVARLLIPAGGAARAGGAVGAAAAGGPAGAAGSAGPMASPAPGGAGAGAGTGAAGSTAGAVPAGSGREMAAQIARQASAEAAGRRGGQRPENAGGPEGVGSPAPAAPQAPHSDAGWGTAPAAPSAPAAGPTSTASASQTGPAVSWDGPLDGAVASPGPSAPSAAAASRPVEQPPRAAEPASAPAAPSAPVAPSAPAAQAGAGWGTAPAAASAPVAQGGAAAGGSGGGEAADAEMIRTRWEEVLEAAKRSRRATWALVGPNSRPGTVSGGVFTLLFAAPGLVGAFENGGHGPIFSAALHQALGLRLEVHAIVAGDEGPGGSGGPGGPGGSGGPRGPQGMGGPGAAPSGAEAVHNPGPSVSSAVGHDAGHGGPQGFDGGGAPGAGPSGPGPQAGAFDSAGSAASSVAQDVNGAGMHAGGQGPAEADVAAPVVGSGADSSGAAGAVPRSSTGEPVAASAPDPQALATHDPSSAVHDAGRPAQGPAAQSPAAAPSRPTDVEPADRPGAHRPVSTTWDDGSPIPAPPPEDDWGADPYAEDFGYVSGALSVDEPSGSAGYSAAPAPAVVAQEAATSPEPQPAQVGVDPAAPTEFQAVSPASPAASTSPAPTAAPMASPASPAHANPTDPDDGWGPVAIPGGGSAPAPAPVSAPAAAAGGADLDDGWGPVAVPGGGTVPAQSASASAPSSPPPGPSSGAGSGLPASPAPTDPQSAPAPTSAPAASASPAQSRSAPAAQAPDEAPLATVHRLRALPEIPGGAASAPAAPQSFQQTPSSPSPQAPGAGSASHAPGSSETIAGSPGLAPVTWEGTTSSPFSPGPPPEEPSASSAPPEDESTWAPSGIAGSRLAAAMAAARAAAQEADTDSLADDTPSEDDPDAEDAGVVGLEVVKRILGAQVIEEVTVTQEGR</sequence>
<feature type="compositionally biased region" description="Gly residues" evidence="12">
    <location>
        <begin position="725"/>
        <end position="742"/>
    </location>
</feature>
<dbReference type="InterPro" id="IPR003593">
    <property type="entry name" value="AAA+_ATPase"/>
</dbReference>
<evidence type="ECO:0000256" key="12">
    <source>
        <dbReference type="SAM" id="MobiDB-lite"/>
    </source>
</evidence>
<keyword evidence="4 14" id="KW-0548">Nucleotidyltransferase</keyword>
<comment type="similarity">
    <text evidence="1">Belongs to the DnaX/STICHEL family.</text>
</comment>
<dbReference type="InterPro" id="IPR045085">
    <property type="entry name" value="HLD_clamp_pol_III_gamma_tau"/>
</dbReference>
<dbReference type="GO" id="GO:0006261">
    <property type="term" value="P:DNA-templated DNA replication"/>
    <property type="evidence" value="ECO:0007669"/>
    <property type="project" value="TreeGrafter"/>
</dbReference>
<dbReference type="InterPro" id="IPR050238">
    <property type="entry name" value="DNA_Rep/Repair_Clamp_Loader"/>
</dbReference>
<feature type="compositionally biased region" description="Low complexity" evidence="12">
    <location>
        <begin position="508"/>
        <end position="561"/>
    </location>
</feature>
<dbReference type="PANTHER" id="PTHR11669">
    <property type="entry name" value="REPLICATION FACTOR C / DNA POLYMERASE III GAMMA-TAU SUBUNIT"/>
    <property type="match status" value="1"/>
</dbReference>
<dbReference type="Gene3D" id="3.40.50.300">
    <property type="entry name" value="P-loop containing nucleotide triphosphate hydrolases"/>
    <property type="match status" value="1"/>
</dbReference>
<evidence type="ECO:0000256" key="7">
    <source>
        <dbReference type="ARBA" id="ARBA00022741"/>
    </source>
</evidence>
<feature type="region of interest" description="Disordered" evidence="12">
    <location>
        <begin position="669"/>
        <end position="759"/>
    </location>
</feature>
<name>A0AAE4K530_9ACTO</name>
<dbReference type="Gene3D" id="1.10.8.60">
    <property type="match status" value="1"/>
</dbReference>
<comment type="catalytic activity">
    <reaction evidence="11">
        <text>DNA(n) + a 2'-deoxyribonucleoside 5'-triphosphate = DNA(n+1) + diphosphate</text>
        <dbReference type="Rhea" id="RHEA:22508"/>
        <dbReference type="Rhea" id="RHEA-COMP:17339"/>
        <dbReference type="Rhea" id="RHEA-COMP:17340"/>
        <dbReference type="ChEBI" id="CHEBI:33019"/>
        <dbReference type="ChEBI" id="CHEBI:61560"/>
        <dbReference type="ChEBI" id="CHEBI:173112"/>
        <dbReference type="EC" id="2.7.7.7"/>
    </reaction>
</comment>
<reference evidence="14" key="1">
    <citation type="submission" date="2022-06" db="EMBL/GenBank/DDBJ databases">
        <title>Draft Genome Sequences of Three Actinomyces oris Strains, Isolated from Healthy Human Feces.</title>
        <authorList>
            <person name="Ye Y."/>
            <person name="Liu C."/>
            <person name="Zhao J."/>
            <person name="Xu J."/>
            <person name="Huang H."/>
            <person name="Wang B."/>
            <person name="Wei J."/>
            <person name="Jing X."/>
        </authorList>
    </citation>
    <scope>NUCLEOTIDE SEQUENCE</scope>
    <source>
        <strain evidence="14">CNGBCC1803368</strain>
    </source>
</reference>
<feature type="compositionally biased region" description="Low complexity" evidence="12">
    <location>
        <begin position="1132"/>
        <end position="1145"/>
    </location>
</feature>
<feature type="compositionally biased region" description="Low complexity" evidence="12">
    <location>
        <begin position="904"/>
        <end position="925"/>
    </location>
</feature>
<feature type="compositionally biased region" description="Low complexity" evidence="12">
    <location>
        <begin position="745"/>
        <end position="759"/>
    </location>
</feature>
<dbReference type="FunFam" id="3.40.50.300:FF:000014">
    <property type="entry name" value="DNA polymerase III subunit gamma/tau"/>
    <property type="match status" value="1"/>
</dbReference>
<feature type="compositionally biased region" description="Low complexity" evidence="12">
    <location>
        <begin position="833"/>
        <end position="850"/>
    </location>
</feature>
<dbReference type="InterPro" id="IPR027417">
    <property type="entry name" value="P-loop_NTPase"/>
</dbReference>
<feature type="compositionally biased region" description="Gly residues" evidence="12">
    <location>
        <begin position="672"/>
        <end position="699"/>
    </location>
</feature>
<dbReference type="Proteomes" id="UP001180729">
    <property type="component" value="Unassembled WGS sequence"/>
</dbReference>
<feature type="compositionally biased region" description="Low complexity" evidence="12">
    <location>
        <begin position="1000"/>
        <end position="1038"/>
    </location>
</feature>
<evidence type="ECO:0000313" key="14">
    <source>
        <dbReference type="EMBL" id="MDT0249111.1"/>
    </source>
</evidence>
<evidence type="ECO:0000256" key="9">
    <source>
        <dbReference type="ARBA" id="ARBA00022840"/>
    </source>
</evidence>
<evidence type="ECO:0000256" key="11">
    <source>
        <dbReference type="ARBA" id="ARBA00049244"/>
    </source>
</evidence>